<keyword evidence="1" id="KW-0812">Transmembrane</keyword>
<feature type="transmembrane region" description="Helical" evidence="1">
    <location>
        <begin position="17"/>
        <end position="35"/>
    </location>
</feature>
<dbReference type="RefSeq" id="WP_301342898.1">
    <property type="nucleotide sequence ID" value="NZ_JAQJJC010000008.1"/>
</dbReference>
<accession>A0AAW7Q453</accession>
<protein>
    <recommendedName>
        <fullName evidence="4">DUF3829 domain-containing protein</fullName>
    </recommendedName>
</protein>
<dbReference type="AlphaFoldDB" id="A0AAW7Q453"/>
<dbReference type="Proteomes" id="UP001170713">
    <property type="component" value="Unassembled WGS sequence"/>
</dbReference>
<comment type="caution">
    <text evidence="2">The sequence shown here is derived from an EMBL/GenBank/DDBJ whole genome shotgun (WGS) entry which is preliminary data.</text>
</comment>
<proteinExistence type="predicted"/>
<keyword evidence="1" id="KW-1133">Transmembrane helix</keyword>
<evidence type="ECO:0000313" key="3">
    <source>
        <dbReference type="Proteomes" id="UP001170713"/>
    </source>
</evidence>
<gene>
    <name evidence="2" type="ORF">PJV88_06480</name>
</gene>
<evidence type="ECO:0000256" key="1">
    <source>
        <dbReference type="SAM" id="Phobius"/>
    </source>
</evidence>
<reference evidence="2" key="2">
    <citation type="submission" date="2023-01" db="EMBL/GenBank/DDBJ databases">
        <authorList>
            <person name="Uljanovas D."/>
        </authorList>
    </citation>
    <scope>NUCLEOTIDE SEQUENCE</scope>
    <source>
        <strain evidence="2">W48</strain>
    </source>
</reference>
<reference evidence="2" key="1">
    <citation type="journal article" date="2023" name="Microorganisms">
        <title>Genomic Characterization of Arcobacter butzleri Strains Isolated from Various Sources in Lithuania.</title>
        <authorList>
            <person name="Uljanovas D."/>
            <person name="Golz G."/>
            <person name="Fleischmann S."/>
            <person name="Kudirkiene E."/>
            <person name="Kasetiene N."/>
            <person name="Grineviciene A."/>
            <person name="Tamuleviciene E."/>
            <person name="Aksomaitiene J."/>
            <person name="Alter T."/>
            <person name="Malakauskas M."/>
        </authorList>
    </citation>
    <scope>NUCLEOTIDE SEQUENCE</scope>
    <source>
        <strain evidence="2">W48</strain>
    </source>
</reference>
<organism evidence="2 3">
    <name type="scientific">Aliarcobacter butzleri</name>
    <dbReference type="NCBI Taxonomy" id="28197"/>
    <lineage>
        <taxon>Bacteria</taxon>
        <taxon>Pseudomonadati</taxon>
        <taxon>Campylobacterota</taxon>
        <taxon>Epsilonproteobacteria</taxon>
        <taxon>Campylobacterales</taxon>
        <taxon>Arcobacteraceae</taxon>
        <taxon>Aliarcobacter</taxon>
    </lineage>
</organism>
<evidence type="ECO:0000313" key="2">
    <source>
        <dbReference type="EMBL" id="MDN5114284.1"/>
    </source>
</evidence>
<keyword evidence="1" id="KW-0472">Membrane</keyword>
<name>A0AAW7Q453_9BACT</name>
<evidence type="ECO:0008006" key="4">
    <source>
        <dbReference type="Google" id="ProtNLM"/>
    </source>
</evidence>
<sequence>MVKQIVRKIFQIKNIKLRIFILIILFIGSLAIFQYEIQTKTIKEMFQPQLSPNPEATEYFIDAMGVASYIERLHNFLNYDSFLMKPLLYKMNKDYEKGKSLLPETSAEDVYWYMILYRKIYGIGVATSNNDISLDYEKNFKTEEEYKKYYEDILNKITRLGTLDFKYESPLIIDNKLQIMNNLLEEYLSLLSRQIRNYFEKKSDLILDKKYLEDVNNVYSYYKQYSKKYLILSNTKQLKDLSSSHLKNIILDKYSKILIITIFSHIEINQTFKVNCQDQKYQELFKDLKNLKNEGNSEIEYIFTRSLWLNNLLETLTNCSNLEKEINEILPYFKNWKNYK</sequence>
<dbReference type="EMBL" id="JAQJJC010000008">
    <property type="protein sequence ID" value="MDN5114284.1"/>
    <property type="molecule type" value="Genomic_DNA"/>
</dbReference>